<organism evidence="1 2">
    <name type="scientific">Aeoliella mucimassa</name>
    <dbReference type="NCBI Taxonomy" id="2527972"/>
    <lineage>
        <taxon>Bacteria</taxon>
        <taxon>Pseudomonadati</taxon>
        <taxon>Planctomycetota</taxon>
        <taxon>Planctomycetia</taxon>
        <taxon>Pirellulales</taxon>
        <taxon>Lacipirellulaceae</taxon>
        <taxon>Aeoliella</taxon>
    </lineage>
</organism>
<proteinExistence type="predicted"/>
<dbReference type="Gene3D" id="3.20.20.70">
    <property type="entry name" value="Aldolase class I"/>
    <property type="match status" value="1"/>
</dbReference>
<gene>
    <name evidence="1" type="ORF">Pan181_28720</name>
</gene>
<protein>
    <recommendedName>
        <fullName evidence="3">Fructose-bisphosphate aldolase</fullName>
    </recommendedName>
</protein>
<dbReference type="SUPFAM" id="SSF51569">
    <property type="entry name" value="Aldolase"/>
    <property type="match status" value="1"/>
</dbReference>
<dbReference type="InterPro" id="IPR013785">
    <property type="entry name" value="Aldolase_TIM"/>
</dbReference>
<dbReference type="OrthoDB" id="236271at2"/>
<sequence>MKTLEHKLDNLRRNPSANDFILADAKDADMAWGIASPGAPYPQGDKQRYYSMPEFMQQMREIVASGYIDILLASNSVMSVLAHRERLFDASPVTPAIRANDTTDVWISRVADYRDHPSRPFRSSYLHEAQYGSLTASGNTEPVVNLGLYSITFNNDLDADYASLAAFREFRQEAAECGFEYFLEVFAPNMNDCGLSATDIPKFVNDSLTRALAGVSRAHWPKFLKIPYFGPQPMEELAAYDPELIVGILGGGSGTTYDAFKQLAEAQKYGARVALYGRKIKDAEHPLTFVRFLRTIVDGDITPEEAVSAYHSELQKLKIPPKRSLADDSQLSATELSYAR</sequence>
<evidence type="ECO:0000313" key="1">
    <source>
        <dbReference type="EMBL" id="QDU56662.1"/>
    </source>
</evidence>
<reference evidence="1 2" key="1">
    <citation type="submission" date="2019-02" db="EMBL/GenBank/DDBJ databases">
        <title>Deep-cultivation of Planctomycetes and their phenomic and genomic characterization uncovers novel biology.</title>
        <authorList>
            <person name="Wiegand S."/>
            <person name="Jogler M."/>
            <person name="Boedeker C."/>
            <person name="Pinto D."/>
            <person name="Vollmers J."/>
            <person name="Rivas-Marin E."/>
            <person name="Kohn T."/>
            <person name="Peeters S.H."/>
            <person name="Heuer A."/>
            <person name="Rast P."/>
            <person name="Oberbeckmann S."/>
            <person name="Bunk B."/>
            <person name="Jeske O."/>
            <person name="Meyerdierks A."/>
            <person name="Storesund J.E."/>
            <person name="Kallscheuer N."/>
            <person name="Luecker S."/>
            <person name="Lage O.M."/>
            <person name="Pohl T."/>
            <person name="Merkel B.J."/>
            <person name="Hornburger P."/>
            <person name="Mueller R.-W."/>
            <person name="Bruemmer F."/>
            <person name="Labrenz M."/>
            <person name="Spormann A.M."/>
            <person name="Op den Camp H."/>
            <person name="Overmann J."/>
            <person name="Amann R."/>
            <person name="Jetten M.S.M."/>
            <person name="Mascher T."/>
            <person name="Medema M.H."/>
            <person name="Devos D.P."/>
            <person name="Kaster A.-K."/>
            <person name="Ovreas L."/>
            <person name="Rohde M."/>
            <person name="Galperin M.Y."/>
            <person name="Jogler C."/>
        </authorList>
    </citation>
    <scope>NUCLEOTIDE SEQUENCE [LARGE SCALE GENOMIC DNA]</scope>
    <source>
        <strain evidence="1 2">Pan181</strain>
    </source>
</reference>
<dbReference type="KEGG" id="amuc:Pan181_28720"/>
<dbReference type="EMBL" id="CP036278">
    <property type="protein sequence ID" value="QDU56662.1"/>
    <property type="molecule type" value="Genomic_DNA"/>
</dbReference>
<dbReference type="AlphaFoldDB" id="A0A518APM0"/>
<keyword evidence="2" id="KW-1185">Reference proteome</keyword>
<dbReference type="RefSeq" id="WP_145247367.1">
    <property type="nucleotide sequence ID" value="NZ_CP036278.1"/>
</dbReference>
<name>A0A518APM0_9BACT</name>
<accession>A0A518APM0</accession>
<dbReference type="Proteomes" id="UP000315750">
    <property type="component" value="Chromosome"/>
</dbReference>
<evidence type="ECO:0008006" key="3">
    <source>
        <dbReference type="Google" id="ProtNLM"/>
    </source>
</evidence>
<evidence type="ECO:0000313" key="2">
    <source>
        <dbReference type="Proteomes" id="UP000315750"/>
    </source>
</evidence>